<dbReference type="PANTHER" id="PTHR28583">
    <property type="entry name" value="ACID AMIDASE"/>
    <property type="match status" value="1"/>
</dbReference>
<gene>
    <name evidence="1" type="ORF">GCM10008942_32540</name>
</gene>
<keyword evidence="2" id="KW-1185">Reference proteome</keyword>
<accession>A0ABN1F3W1</accession>
<name>A0ABN1F3W1_9PROT</name>
<comment type="caution">
    <text evidence="1">The sequence shown here is derived from an EMBL/GenBank/DDBJ whole genome shotgun (WGS) entry which is preliminary data.</text>
</comment>
<evidence type="ECO:0000313" key="2">
    <source>
        <dbReference type="Proteomes" id="UP001499951"/>
    </source>
</evidence>
<reference evidence="1 2" key="1">
    <citation type="journal article" date="2019" name="Int. J. Syst. Evol. Microbiol.">
        <title>The Global Catalogue of Microorganisms (GCM) 10K type strain sequencing project: providing services to taxonomists for standard genome sequencing and annotation.</title>
        <authorList>
            <consortium name="The Broad Institute Genomics Platform"/>
            <consortium name="The Broad Institute Genome Sequencing Center for Infectious Disease"/>
            <person name="Wu L."/>
            <person name="Ma J."/>
        </authorList>
    </citation>
    <scope>NUCLEOTIDE SEQUENCE [LARGE SCALE GENOMIC DNA]</scope>
    <source>
        <strain evidence="1 2">JCM 15089</strain>
    </source>
</reference>
<evidence type="ECO:0008006" key="3">
    <source>
        <dbReference type="Google" id="ProtNLM"/>
    </source>
</evidence>
<dbReference type="RefSeq" id="WP_166934989.1">
    <property type="nucleotide sequence ID" value="NZ_BAAADD010000009.1"/>
</dbReference>
<dbReference type="Gene3D" id="3.60.60.10">
    <property type="entry name" value="Penicillin V Acylase, Chain A"/>
    <property type="match status" value="1"/>
</dbReference>
<dbReference type="Proteomes" id="UP001499951">
    <property type="component" value="Unassembled WGS sequence"/>
</dbReference>
<protein>
    <recommendedName>
        <fullName evidence="3">Peptidase C45</fullName>
    </recommendedName>
</protein>
<proteinExistence type="predicted"/>
<evidence type="ECO:0000313" key="1">
    <source>
        <dbReference type="EMBL" id="GAA0581179.1"/>
    </source>
</evidence>
<dbReference type="PANTHER" id="PTHR28583:SF1">
    <property type="entry name" value="ACID CERAMIDASE"/>
    <property type="match status" value="1"/>
</dbReference>
<dbReference type="EMBL" id="BAAADD010000009">
    <property type="protein sequence ID" value="GAA0581179.1"/>
    <property type="molecule type" value="Genomic_DNA"/>
</dbReference>
<organism evidence="1 2">
    <name type="scientific">Rhizomicrobium electricum</name>
    <dbReference type="NCBI Taxonomy" id="480070"/>
    <lineage>
        <taxon>Bacteria</taxon>
        <taxon>Pseudomonadati</taxon>
        <taxon>Pseudomonadota</taxon>
        <taxon>Alphaproteobacteria</taxon>
        <taxon>Micropepsales</taxon>
        <taxon>Micropepsaceae</taxon>
        <taxon>Rhizomicrobium</taxon>
    </lineage>
</organism>
<sequence>MQPLAKIPLVDLRGHTPLELLFLYRRQANVLLDGVMSLIGEGPGRVVAKATDALSRRWLEKTSNPYLPEITLIANALHRPGVYALNTCLEWGCTSGAWVGPDGPFLRRVLDWPFPRLGEFPVVAHYAGRTGPFFDVTWPGFCGVLQAMAPGRFAASVNQAPRRKHVGGFVGAWVAGRFKTHARLALPPAHLLRRVFETAADYTSARQMLTMTPLAVPAIFTLTGTHASEACVVERTEDAYAVRELTAGRVCAANHFLSSLDDTELGWKARPIDSAGRLAQAMTLANEEGLSWFHPPIANVNSRLVLAANAATGTLTVMGTHGAAPVTEIFELAA</sequence>